<keyword evidence="1 3" id="KW-0853">WD repeat</keyword>
<proteinExistence type="predicted"/>
<reference evidence="4 5" key="1">
    <citation type="submission" date="2023-06" db="EMBL/GenBank/DDBJ databases">
        <authorList>
            <person name="Yushchuk O."/>
            <person name="Binda E."/>
            <person name="Ruckert-Reed C."/>
            <person name="Fedorenko V."/>
            <person name="Kalinowski J."/>
            <person name="Marinelli F."/>
        </authorList>
    </citation>
    <scope>NUCLEOTIDE SEQUENCE [LARGE SCALE GENOMIC DNA]</scope>
    <source>
        <strain evidence="4 5">NRRL 3884</strain>
    </source>
</reference>
<dbReference type="InterPro" id="IPR015943">
    <property type="entry name" value="WD40/YVTN_repeat-like_dom_sf"/>
</dbReference>
<protein>
    <recommendedName>
        <fullName evidence="6">Anaphase-promoting complex subunit 4 WD40 domain-containing protein</fullName>
    </recommendedName>
</protein>
<feature type="repeat" description="WD" evidence="3">
    <location>
        <begin position="183"/>
        <end position="227"/>
    </location>
</feature>
<dbReference type="InterPro" id="IPR011044">
    <property type="entry name" value="Quino_amine_DH_bsu"/>
</dbReference>
<keyword evidence="5" id="KW-1185">Reference proteome</keyword>
<gene>
    <name evidence="4" type="ORF">ACTOB_003074</name>
</gene>
<evidence type="ECO:0000313" key="4">
    <source>
        <dbReference type="EMBL" id="WIM99423.1"/>
    </source>
</evidence>
<dbReference type="RefSeq" id="WP_284920861.1">
    <property type="nucleotide sequence ID" value="NZ_CP126980.1"/>
</dbReference>
<dbReference type="SUPFAM" id="SSF50978">
    <property type="entry name" value="WD40 repeat-like"/>
    <property type="match status" value="2"/>
</dbReference>
<dbReference type="SMART" id="SM00320">
    <property type="entry name" value="WD40"/>
    <property type="match status" value="9"/>
</dbReference>
<dbReference type="InterPro" id="IPR001680">
    <property type="entry name" value="WD40_rpt"/>
</dbReference>
<organism evidence="4 5">
    <name type="scientific">Actinoplanes oblitus</name>
    <dbReference type="NCBI Taxonomy" id="3040509"/>
    <lineage>
        <taxon>Bacteria</taxon>
        <taxon>Bacillati</taxon>
        <taxon>Actinomycetota</taxon>
        <taxon>Actinomycetes</taxon>
        <taxon>Micromonosporales</taxon>
        <taxon>Micromonosporaceae</taxon>
        <taxon>Actinoplanes</taxon>
    </lineage>
</organism>
<dbReference type="InterPro" id="IPR036322">
    <property type="entry name" value="WD40_repeat_dom_sf"/>
</dbReference>
<accession>A0ABY8WQQ8</accession>
<dbReference type="Gene3D" id="2.130.10.10">
    <property type="entry name" value="YVTN repeat-like/Quinoprotein amine dehydrogenase"/>
    <property type="match status" value="3"/>
</dbReference>
<evidence type="ECO:0000256" key="3">
    <source>
        <dbReference type="PROSITE-ProRule" id="PRU00221"/>
    </source>
</evidence>
<name>A0ABY8WQQ8_9ACTN</name>
<evidence type="ECO:0000256" key="1">
    <source>
        <dbReference type="ARBA" id="ARBA00022574"/>
    </source>
</evidence>
<dbReference type="PANTHER" id="PTHR19848">
    <property type="entry name" value="WD40 REPEAT PROTEIN"/>
    <property type="match status" value="1"/>
</dbReference>
<dbReference type="Proteomes" id="UP001240150">
    <property type="component" value="Chromosome"/>
</dbReference>
<evidence type="ECO:0008006" key="6">
    <source>
        <dbReference type="Google" id="ProtNLM"/>
    </source>
</evidence>
<dbReference type="PANTHER" id="PTHR19848:SF8">
    <property type="entry name" value="F-BOX AND WD REPEAT DOMAIN CONTAINING 7"/>
    <property type="match status" value="1"/>
</dbReference>
<evidence type="ECO:0000313" key="5">
    <source>
        <dbReference type="Proteomes" id="UP001240150"/>
    </source>
</evidence>
<dbReference type="EMBL" id="CP126980">
    <property type="protein sequence ID" value="WIM99423.1"/>
    <property type="molecule type" value="Genomic_DNA"/>
</dbReference>
<dbReference type="PROSITE" id="PS50082">
    <property type="entry name" value="WD_REPEATS_2"/>
    <property type="match status" value="1"/>
</dbReference>
<keyword evidence="2" id="KW-0677">Repeat</keyword>
<dbReference type="Pfam" id="PF00400">
    <property type="entry name" value="WD40"/>
    <property type="match status" value="2"/>
</dbReference>
<dbReference type="SUPFAM" id="SSF50969">
    <property type="entry name" value="YVTN repeat-like/Quinoprotein amine dehydrogenase"/>
    <property type="match status" value="1"/>
</dbReference>
<evidence type="ECO:0000256" key="2">
    <source>
        <dbReference type="ARBA" id="ARBA00022737"/>
    </source>
</evidence>
<sequence>MSAAGTGGGGAGLRAWTVAHARSVGRSGNPAAKGTTSSDGANVPVHADFVRHAGSVLALATGTLPDGRPILASGGKESWVRIHDLTTGDVVATLSDQHKAQVRALVFGPGSDPGDEVLCSADAEGVLLEWQFVASGIRQGPTAVGDLASHVEGIQAMARSSFGLLAIGVKDGLVIDPESGRSWQAHSGGVRGLAFYREDEWHEVLVSAGNDQTVRTWSPETGRQRRVLVHHRSWVTSLAVTDLPGRGTVIASGDGSGSLSLVDTEGREIAPLRPHVGWVRALCFTVLGQVPVLVSSGSDNDIMIHNALTGALIKKIQDPGWPHPADALAVATLADGRVLLVGGAPTGQIRAWVLAGAAARPAPAAAAPVVTGAAGFEAGVPIVAVAATRASSVHAGRDMVTEPQGRLFPQTVALAPDERGDPVTVATWQNGTGWELAAMRRGRPTRYHELDVVSSPMLAAAPLRGTAIALALDGDWDGSILTLDLTDPTPGWSFDPADEPPAQATALTLANGSGDRPRLVVGGRGGVLAVFDGPMFAQTWVRAGVHGSPILTVAYQAMTDGADLIATGGTDGAVRVTNAENGELVANLRGHRGPVSAVAMAVLPDGRPVVASGGIDGDIRISYARTGGIRHTVNDGAPIHDLAMVTVGATPLLISCGENPGGEVWDPGSGQHLVQLDGSSSLYSVAALAAPDGTVTVVAGGVTRQVLEWKLAVTGARPAAEQEFDEAEPVNVRLRACAVGLSVLSEYDLNPPLSLLADLVTLTGGGRVADPALAPIAESQGLARLRDLHWSTPGRVGLAALLLADLPADPAFVPPAGGTAERLETLLAALWSGPAPHQAPPVPYPALAAAAHGVDEQLLSLLAVLGENAVAADPTLAVRLRHRASAFPELGRRQRLLLAEMVRHPRRNSRSRAGLRVYSPTTDGISRRGRLPHLLPTQLALPREPFAIRYARQELLYRLHEDDADPVLPSVTIVLDTTPATFGPVETVLRTAGHVVATTLWESGRAPMLVCLDRPEHAVSLDEPTDLTALWTTRTLRPPDLARALATATAQRPPVTALLTQHHLIRDQQVVPGPQLRVLSAYLPADPPPRGTAGRYHAHLGPHPSSEELAAAVAVLLAPVA</sequence>